<evidence type="ECO:0000256" key="11">
    <source>
        <dbReference type="ARBA" id="ARBA00022737"/>
    </source>
</evidence>
<evidence type="ECO:0000256" key="8">
    <source>
        <dbReference type="ARBA" id="ARBA00022703"/>
    </source>
</evidence>
<dbReference type="Gene3D" id="1.10.8.10">
    <property type="entry name" value="DNA helicase RuvA subunit, C-terminal domain"/>
    <property type="match status" value="1"/>
</dbReference>
<dbReference type="FunFam" id="1.10.8.10:FF:000084">
    <property type="entry name" value="E3 ubiquitin-protein ligase XIAP"/>
    <property type="match status" value="1"/>
</dbReference>
<dbReference type="Pfam" id="PF13920">
    <property type="entry name" value="zf-C3HC4_3"/>
    <property type="match status" value="1"/>
</dbReference>
<keyword evidence="5" id="KW-0963">Cytoplasm</keyword>
<dbReference type="PROSITE" id="PS50089">
    <property type="entry name" value="ZF_RING_2"/>
    <property type="match status" value="1"/>
</dbReference>
<evidence type="ECO:0000256" key="16">
    <source>
        <dbReference type="ARBA" id="ARBA00044214"/>
    </source>
</evidence>
<dbReference type="SMART" id="SM00238">
    <property type="entry name" value="BIR"/>
    <property type="match status" value="1"/>
</dbReference>
<accession>A0A8J1LM13</accession>
<evidence type="ECO:0000256" key="6">
    <source>
        <dbReference type="ARBA" id="ARBA00022679"/>
    </source>
</evidence>
<comment type="similarity">
    <text evidence="3">Belongs to the IAP family.</text>
</comment>
<keyword evidence="11" id="KW-0677">Repeat</keyword>
<dbReference type="InterPro" id="IPR011029">
    <property type="entry name" value="DEATH-like_dom_sf"/>
</dbReference>
<evidence type="ECO:0000256" key="12">
    <source>
        <dbReference type="ARBA" id="ARBA00022771"/>
    </source>
</evidence>
<dbReference type="AlphaFoldDB" id="A0A8J1LM13"/>
<dbReference type="GO" id="GO:0090263">
    <property type="term" value="P:positive regulation of canonical Wnt signaling pathway"/>
    <property type="evidence" value="ECO:0000318"/>
    <property type="project" value="GO_Central"/>
</dbReference>
<keyword evidence="9" id="KW-0646">Protease inhibitor</keyword>
<evidence type="ECO:0000256" key="5">
    <source>
        <dbReference type="ARBA" id="ARBA00022490"/>
    </source>
</evidence>
<dbReference type="SUPFAM" id="SSF57924">
    <property type="entry name" value="Inhibitor of apoptosis (IAP) repeat"/>
    <property type="match status" value="1"/>
</dbReference>
<keyword evidence="8" id="KW-0053">Apoptosis</keyword>
<dbReference type="PROSITE" id="PS50143">
    <property type="entry name" value="BIR_REPEAT_2"/>
    <property type="match status" value="1"/>
</dbReference>
<evidence type="ECO:0000256" key="19">
    <source>
        <dbReference type="PROSITE-ProRule" id="PRU00175"/>
    </source>
</evidence>
<dbReference type="Pfam" id="PF00653">
    <property type="entry name" value="BIR"/>
    <property type="match status" value="1"/>
</dbReference>
<dbReference type="GO" id="GO:0031398">
    <property type="term" value="P:positive regulation of protein ubiquitination"/>
    <property type="evidence" value="ECO:0000318"/>
    <property type="project" value="GO_Central"/>
</dbReference>
<evidence type="ECO:0000256" key="10">
    <source>
        <dbReference type="ARBA" id="ARBA00022723"/>
    </source>
</evidence>
<feature type="domain" description="RING-type" evidence="20">
    <location>
        <begin position="183"/>
        <end position="217"/>
    </location>
</feature>
<keyword evidence="6" id="KW-0808">Transferase</keyword>
<dbReference type="GO" id="GO:0006915">
    <property type="term" value="P:apoptotic process"/>
    <property type="evidence" value="ECO:0007669"/>
    <property type="project" value="UniProtKB-KW"/>
</dbReference>
<dbReference type="CDD" id="cd16714">
    <property type="entry name" value="RING-HC_BIRC4_8"/>
    <property type="match status" value="1"/>
</dbReference>
<dbReference type="GO" id="GO:0005634">
    <property type="term" value="C:nucleus"/>
    <property type="evidence" value="ECO:0000318"/>
    <property type="project" value="GO_Central"/>
</dbReference>
<dbReference type="GO" id="GO:0043066">
    <property type="term" value="P:negative regulation of apoptotic process"/>
    <property type="evidence" value="ECO:0000318"/>
    <property type="project" value="GO_Central"/>
</dbReference>
<keyword evidence="12 19" id="KW-0863">Zinc-finger</keyword>
<keyword evidence="10" id="KW-0479">Metal-binding</keyword>
<dbReference type="GO" id="GO:0008270">
    <property type="term" value="F:zinc ion binding"/>
    <property type="evidence" value="ECO:0007669"/>
    <property type="project" value="UniProtKB-KW"/>
</dbReference>
<dbReference type="PANTHER" id="PTHR10044:SF115">
    <property type="entry name" value="E3 UBIQUITIN-PROTEIN LIGASE XIAP"/>
    <property type="match status" value="1"/>
</dbReference>
<evidence type="ECO:0000256" key="14">
    <source>
        <dbReference type="ARBA" id="ARBA00022833"/>
    </source>
</evidence>
<evidence type="ECO:0000256" key="2">
    <source>
        <dbReference type="ARBA" id="ARBA00004496"/>
    </source>
</evidence>
<dbReference type="OrthoDB" id="5855668at2759"/>
<evidence type="ECO:0000313" key="22">
    <source>
        <dbReference type="RefSeq" id="XP_041430613.1"/>
    </source>
</evidence>
<dbReference type="Gene3D" id="1.10.1170.10">
    <property type="entry name" value="Inhibitor Of Apoptosis Protein (2mihbC-IAP-1), Chain A"/>
    <property type="match status" value="2"/>
</dbReference>
<proteinExistence type="inferred from homology"/>
<reference evidence="22" key="1">
    <citation type="submission" date="2025-08" db="UniProtKB">
        <authorList>
            <consortium name="RefSeq"/>
        </authorList>
    </citation>
    <scope>IDENTIFICATION</scope>
    <source>
        <strain evidence="22">J_2021</strain>
        <tissue evidence="22">Erythrocytes</tissue>
    </source>
</reference>
<dbReference type="FunFam" id="1.10.1170.10:FF:000002">
    <property type="entry name" value="Baculoviral IAP repeat containing 7"/>
    <property type="match status" value="1"/>
</dbReference>
<dbReference type="InterPro" id="IPR050784">
    <property type="entry name" value="IAP"/>
</dbReference>
<dbReference type="GO" id="GO:0051726">
    <property type="term" value="P:regulation of cell cycle"/>
    <property type="evidence" value="ECO:0000318"/>
    <property type="project" value="GO_Central"/>
</dbReference>
<dbReference type="InterPro" id="IPR001841">
    <property type="entry name" value="Znf_RING"/>
</dbReference>
<evidence type="ECO:0000256" key="7">
    <source>
        <dbReference type="ARBA" id="ARBA00022687"/>
    </source>
</evidence>
<keyword evidence="14" id="KW-0862">Zinc</keyword>
<dbReference type="GO" id="GO:0005737">
    <property type="term" value="C:cytoplasm"/>
    <property type="evidence" value="ECO:0000318"/>
    <property type="project" value="GO_Central"/>
</dbReference>
<evidence type="ECO:0000256" key="4">
    <source>
        <dbReference type="ARBA" id="ARBA00012483"/>
    </source>
</evidence>
<dbReference type="PANTHER" id="PTHR10044">
    <property type="entry name" value="INHIBITOR OF APOPTOSIS"/>
    <property type="match status" value="1"/>
</dbReference>
<dbReference type="GO" id="GO:0016055">
    <property type="term" value="P:Wnt signaling pathway"/>
    <property type="evidence" value="ECO:0007669"/>
    <property type="project" value="UniProtKB-KW"/>
</dbReference>
<evidence type="ECO:0000256" key="15">
    <source>
        <dbReference type="ARBA" id="ARBA00044089"/>
    </source>
</evidence>
<keyword evidence="9" id="KW-0789">Thiol protease inhibitor</keyword>
<keyword evidence="21" id="KW-1185">Reference proteome</keyword>
<comment type="catalytic activity">
    <reaction evidence="1">
        <text>S-ubiquitinyl-[E2 ubiquitin-conjugating enzyme]-L-cysteine + [acceptor protein]-L-lysine = [E2 ubiquitin-conjugating enzyme]-L-cysteine + N(6)-ubiquitinyl-[acceptor protein]-L-lysine.</text>
        <dbReference type="EC" id="2.3.2.27"/>
    </reaction>
</comment>
<protein>
    <recommendedName>
        <fullName evidence="15">E3 ubiquitin-protein ligase XIAP</fullName>
        <ecNumber evidence="4">2.3.2.27</ecNumber>
    </recommendedName>
    <alternativeName>
        <fullName evidence="16">Baculoviral IAP repeat-containing protein 4</fullName>
    </alternativeName>
    <alternativeName>
        <fullName evidence="18">RING-type E3 ubiquitin transferase XIAP</fullName>
    </alternativeName>
    <alternativeName>
        <fullName evidence="17">X-linked inhibitor of apoptosis protein</fullName>
    </alternativeName>
</protein>
<evidence type="ECO:0000256" key="17">
    <source>
        <dbReference type="ARBA" id="ARBA00044224"/>
    </source>
</evidence>
<gene>
    <name evidence="22" type="primary">LOC121397625</name>
</gene>
<evidence type="ECO:0000256" key="9">
    <source>
        <dbReference type="ARBA" id="ARBA00022704"/>
    </source>
</evidence>
<dbReference type="GO" id="GO:0004869">
    <property type="term" value="F:cysteine-type endopeptidase inhibitor activity"/>
    <property type="evidence" value="ECO:0007669"/>
    <property type="project" value="UniProtKB-KW"/>
</dbReference>
<dbReference type="GO" id="GO:0061630">
    <property type="term" value="F:ubiquitin protein ligase activity"/>
    <property type="evidence" value="ECO:0000318"/>
    <property type="project" value="GO_Central"/>
</dbReference>
<keyword evidence="7" id="KW-0879">Wnt signaling pathway</keyword>
<dbReference type="EC" id="2.3.2.27" evidence="4"/>
<dbReference type="Proteomes" id="UP000186698">
    <property type="component" value="Chromosome 8S"/>
</dbReference>
<evidence type="ECO:0000259" key="20">
    <source>
        <dbReference type="PROSITE" id="PS50089"/>
    </source>
</evidence>
<dbReference type="SMART" id="SM00184">
    <property type="entry name" value="RING"/>
    <property type="match status" value="1"/>
</dbReference>
<name>A0A8J1LM13_XENLA</name>
<dbReference type="GO" id="GO:0043027">
    <property type="term" value="F:cysteine-type endopeptidase inhibitor activity involved in apoptotic process"/>
    <property type="evidence" value="ECO:0000318"/>
    <property type="project" value="GO_Central"/>
</dbReference>
<evidence type="ECO:0000256" key="13">
    <source>
        <dbReference type="ARBA" id="ARBA00022786"/>
    </source>
</evidence>
<dbReference type="CDD" id="cd00022">
    <property type="entry name" value="BIR"/>
    <property type="match status" value="1"/>
</dbReference>
<comment type="subcellular location">
    <subcellularLocation>
        <location evidence="2">Cytoplasm</location>
    </subcellularLocation>
</comment>
<dbReference type="Gene3D" id="1.10.533.10">
    <property type="entry name" value="Death Domain, Fas"/>
    <property type="match status" value="1"/>
</dbReference>
<sequence>MNTYNSRLETFSSWAFPVDKQTLANDGFYRIASFCSDKDATKCFYCGGVLNCWKAKDDPWEEHAEAYPGCKFLIEEKGQQFINHVQLKRPILHKANSAEASPALQKDLLKSPLVINAQQMGFPLEEIKKVMRQKLKPTGNNYTCVEEFVSDLCAQNETVAEKPKKMEISIEEKLRQLEEEKICKVCMDRRITIICIPCGHLVACAVCADVLDKCPICCTIIKRRQKIVMS</sequence>
<dbReference type="KEGG" id="xla:121397625"/>
<organism evidence="21 22">
    <name type="scientific">Xenopus laevis</name>
    <name type="common">African clawed frog</name>
    <dbReference type="NCBI Taxonomy" id="8355"/>
    <lineage>
        <taxon>Eukaryota</taxon>
        <taxon>Metazoa</taxon>
        <taxon>Chordata</taxon>
        <taxon>Craniata</taxon>
        <taxon>Vertebrata</taxon>
        <taxon>Euteleostomi</taxon>
        <taxon>Amphibia</taxon>
        <taxon>Batrachia</taxon>
        <taxon>Anura</taxon>
        <taxon>Pipoidea</taxon>
        <taxon>Pipidae</taxon>
        <taxon>Xenopodinae</taxon>
        <taxon>Xenopus</taxon>
        <taxon>Xenopus</taxon>
    </lineage>
</organism>
<evidence type="ECO:0000313" key="21">
    <source>
        <dbReference type="Proteomes" id="UP000186698"/>
    </source>
</evidence>
<dbReference type="InterPro" id="IPR001370">
    <property type="entry name" value="BIR_rpt"/>
</dbReference>
<dbReference type="GeneID" id="121397625"/>
<dbReference type="RefSeq" id="XP_041430613.1">
    <property type="nucleotide sequence ID" value="XM_041574679.1"/>
</dbReference>
<evidence type="ECO:0000256" key="1">
    <source>
        <dbReference type="ARBA" id="ARBA00000900"/>
    </source>
</evidence>
<evidence type="ECO:0000256" key="18">
    <source>
        <dbReference type="ARBA" id="ARBA00044244"/>
    </source>
</evidence>
<dbReference type="CTD" id="121397625"/>
<keyword evidence="13" id="KW-0833">Ubl conjugation pathway</keyword>
<evidence type="ECO:0000256" key="3">
    <source>
        <dbReference type="ARBA" id="ARBA00006672"/>
    </source>
</evidence>